<accession>A0ABN9UM83</accession>
<dbReference type="Proteomes" id="UP001189429">
    <property type="component" value="Unassembled WGS sequence"/>
</dbReference>
<protein>
    <recommendedName>
        <fullName evidence="4">Gamma-glutamylcyclotransferase</fullName>
    </recommendedName>
</protein>
<evidence type="ECO:0000313" key="2">
    <source>
        <dbReference type="EMBL" id="CAK0860998.1"/>
    </source>
</evidence>
<feature type="region of interest" description="Disordered" evidence="1">
    <location>
        <begin position="137"/>
        <end position="167"/>
    </location>
</feature>
<proteinExistence type="predicted"/>
<reference evidence="2" key="1">
    <citation type="submission" date="2023-10" db="EMBL/GenBank/DDBJ databases">
        <authorList>
            <person name="Chen Y."/>
            <person name="Shah S."/>
            <person name="Dougan E. K."/>
            <person name="Thang M."/>
            <person name="Chan C."/>
        </authorList>
    </citation>
    <scope>NUCLEOTIDE SEQUENCE [LARGE SCALE GENOMIC DNA]</scope>
</reference>
<name>A0ABN9UM83_9DINO</name>
<keyword evidence="3" id="KW-1185">Reference proteome</keyword>
<evidence type="ECO:0008006" key="4">
    <source>
        <dbReference type="Google" id="ProtNLM"/>
    </source>
</evidence>
<comment type="caution">
    <text evidence="2">The sequence shown here is derived from an EMBL/GenBank/DDBJ whole genome shotgun (WGS) entry which is preliminary data.</text>
</comment>
<dbReference type="EMBL" id="CAUYUJ010016030">
    <property type="protein sequence ID" value="CAK0860998.1"/>
    <property type="molecule type" value="Genomic_DNA"/>
</dbReference>
<feature type="non-terminal residue" evidence="2">
    <location>
        <position position="167"/>
    </location>
</feature>
<evidence type="ECO:0000256" key="1">
    <source>
        <dbReference type="SAM" id="MobiDB-lite"/>
    </source>
</evidence>
<gene>
    <name evidence="2" type="ORF">PCOR1329_LOCUS49797</name>
</gene>
<evidence type="ECO:0000313" key="3">
    <source>
        <dbReference type="Proteomes" id="UP001189429"/>
    </source>
</evidence>
<sequence length="167" mass="17799">MERTVSIFGWIFGADPPETRTPYRLSYLATPNVGLHEEALRARAEHERRGARRVACELAPACPTLRLVHGFLTAQPRLPLRPAAGSPGRASGDGGARRAAAAELWRGEAVSATALGHALRATNTSYDRFVSCRPATTPPHGCIPRRASATENAPKAAGSRLSGPEAR</sequence>
<organism evidence="2 3">
    <name type="scientific">Prorocentrum cordatum</name>
    <dbReference type="NCBI Taxonomy" id="2364126"/>
    <lineage>
        <taxon>Eukaryota</taxon>
        <taxon>Sar</taxon>
        <taxon>Alveolata</taxon>
        <taxon>Dinophyceae</taxon>
        <taxon>Prorocentrales</taxon>
        <taxon>Prorocentraceae</taxon>
        <taxon>Prorocentrum</taxon>
    </lineage>
</organism>